<dbReference type="PANTHER" id="PTHR43476:SF3">
    <property type="entry name" value="FAD-BINDING MONOOXYGENASE"/>
    <property type="match status" value="1"/>
</dbReference>
<dbReference type="Gene3D" id="3.50.50.60">
    <property type="entry name" value="FAD/NAD(P)-binding domain"/>
    <property type="match status" value="1"/>
</dbReference>
<dbReference type="GO" id="GO:0008688">
    <property type="term" value="F:3-(3-hydroxyphenyl)propionate hydroxylase activity"/>
    <property type="evidence" value="ECO:0007669"/>
    <property type="project" value="TreeGrafter"/>
</dbReference>
<evidence type="ECO:0000256" key="1">
    <source>
        <dbReference type="ARBA" id="ARBA00023002"/>
    </source>
</evidence>
<dbReference type="SUPFAM" id="SSF51905">
    <property type="entry name" value="FAD/NAD(P)-binding domain"/>
    <property type="match status" value="1"/>
</dbReference>
<dbReference type="PRINTS" id="PR00420">
    <property type="entry name" value="RNGMNOXGNASE"/>
</dbReference>
<dbReference type="OrthoDB" id="4246007at2"/>
<gene>
    <name evidence="3" type="ORF">FPZ11_14550</name>
</gene>
<protein>
    <submittedName>
        <fullName evidence="3">Bifunctional 3-(3-hydroxy-phenyl)propionate/3-hydroxycinnamic acid hydroxylase</fullName>
    </submittedName>
</protein>
<sequence>MNSEDVADVIVVGAGPVGSMAALLADRLGLSVVLVDASTEVYPKPRAIHFDADIMRIFQFAGLADELEPRVRATSGALHLGEDGEPIRDFRVVATEGDLGWKPHYMFYQPEVDRMLRRRAEDAPGIHTAFGWSCRSIAELDDHVVVELGNESGEVRIERARYVIAADGSTSTIRKSLGIELTDYGFDEPWIVIDADADSDELGPDYSIMYCDPQRPATYVPGPRAHRRWEFMVLPGEDSSTLAEPEVALSLIRQVTPWYDDGRLTISRAAVYRFHALVADRWRQGRILLAGDAAHQTPPFYGQGMCHGMRDVRNLAWKLRAVLRDGVPDELLDSYQVEREPHVRAIIEQSVANGRYICVLDVDEAKVRDARMRELMENPAPQAPKTWKDLIPGLSTGVLDETGSSPATGLLFPQPWVTASDGRHGRLDDIVGDGWVLITTAPYADREASGPPAFVVGADVIDDSGTLQAWLSAFDAESVLLRPDRYVFGVANDAEGTRALLDAREAALHGLMATRAE</sequence>
<feature type="domain" description="FAD-binding" evidence="2">
    <location>
        <begin position="7"/>
        <end position="350"/>
    </location>
</feature>
<dbReference type="Pfam" id="PF01494">
    <property type="entry name" value="FAD_binding_3"/>
    <property type="match status" value="1"/>
</dbReference>
<keyword evidence="4" id="KW-1185">Reference proteome</keyword>
<dbReference type="Proteomes" id="UP000320216">
    <property type="component" value="Chromosome"/>
</dbReference>
<keyword evidence="1" id="KW-0560">Oxidoreductase</keyword>
<accession>A0A5B8M832</accession>
<dbReference type="InterPro" id="IPR050631">
    <property type="entry name" value="PheA/TfdB_FAD_monoxygenase"/>
</dbReference>
<dbReference type="RefSeq" id="WP_146321859.1">
    <property type="nucleotide sequence ID" value="NZ_CP042305.1"/>
</dbReference>
<organism evidence="3 4">
    <name type="scientific">Humibacter ginsenosidimutans</name>
    <dbReference type="NCBI Taxonomy" id="2599293"/>
    <lineage>
        <taxon>Bacteria</taxon>
        <taxon>Bacillati</taxon>
        <taxon>Actinomycetota</taxon>
        <taxon>Actinomycetes</taxon>
        <taxon>Micrococcales</taxon>
        <taxon>Microbacteriaceae</taxon>
        <taxon>Humibacter</taxon>
    </lineage>
</organism>
<dbReference type="PANTHER" id="PTHR43476">
    <property type="entry name" value="3-(3-HYDROXY-PHENYL)PROPIONATE/3-HYDROXYCINNAMIC ACID HYDROXYLASE"/>
    <property type="match status" value="1"/>
</dbReference>
<dbReference type="KEGG" id="huw:FPZ11_14550"/>
<dbReference type="NCBIfam" id="NF004829">
    <property type="entry name" value="PRK06183.1-3"/>
    <property type="match status" value="1"/>
</dbReference>
<dbReference type="AlphaFoldDB" id="A0A5B8M832"/>
<dbReference type="InterPro" id="IPR036188">
    <property type="entry name" value="FAD/NAD-bd_sf"/>
</dbReference>
<dbReference type="GO" id="GO:0019622">
    <property type="term" value="P:3-(3-hydroxy)phenylpropionate catabolic process"/>
    <property type="evidence" value="ECO:0007669"/>
    <property type="project" value="TreeGrafter"/>
</dbReference>
<reference evidence="3 4" key="1">
    <citation type="submission" date="2019-07" db="EMBL/GenBank/DDBJ databases">
        <title>Full genome sequence of Humibacter sp. WJ7-1.</title>
        <authorList>
            <person name="Im W.-T."/>
        </authorList>
    </citation>
    <scope>NUCLEOTIDE SEQUENCE [LARGE SCALE GENOMIC DNA]</scope>
    <source>
        <strain evidence="3 4">WJ7-1</strain>
    </source>
</reference>
<evidence type="ECO:0000313" key="4">
    <source>
        <dbReference type="Proteomes" id="UP000320216"/>
    </source>
</evidence>
<evidence type="ECO:0000313" key="3">
    <source>
        <dbReference type="EMBL" id="QDZ15825.1"/>
    </source>
</evidence>
<dbReference type="InterPro" id="IPR002938">
    <property type="entry name" value="FAD-bd"/>
</dbReference>
<dbReference type="EMBL" id="CP042305">
    <property type="protein sequence ID" value="QDZ15825.1"/>
    <property type="molecule type" value="Genomic_DNA"/>
</dbReference>
<proteinExistence type="predicted"/>
<dbReference type="Gene3D" id="3.30.9.10">
    <property type="entry name" value="D-Amino Acid Oxidase, subunit A, domain 2"/>
    <property type="match status" value="1"/>
</dbReference>
<dbReference type="Gene3D" id="3.40.30.120">
    <property type="match status" value="1"/>
</dbReference>
<dbReference type="GO" id="GO:0071949">
    <property type="term" value="F:FAD binding"/>
    <property type="evidence" value="ECO:0007669"/>
    <property type="project" value="InterPro"/>
</dbReference>
<name>A0A5B8M832_9MICO</name>
<evidence type="ECO:0000259" key="2">
    <source>
        <dbReference type="Pfam" id="PF01494"/>
    </source>
</evidence>